<dbReference type="InterPro" id="IPR009100">
    <property type="entry name" value="AcylCoA_DH/oxidase_NM_dom_sf"/>
</dbReference>
<evidence type="ECO:0000256" key="1">
    <source>
        <dbReference type="ARBA" id="ARBA00001974"/>
    </source>
</evidence>
<gene>
    <name evidence="9" type="ORF">O4328_24935</name>
    <name evidence="10" type="ORF">Q5707_33540</name>
</gene>
<dbReference type="PANTHER" id="PTHR42707">
    <property type="entry name" value="ACYL-COA DEHYDROGENASE"/>
    <property type="match status" value="1"/>
</dbReference>
<evidence type="ECO:0000313" key="9">
    <source>
        <dbReference type="EMBL" id="MCZ4586894.1"/>
    </source>
</evidence>
<dbReference type="Gene3D" id="6.10.250.600">
    <property type="match status" value="1"/>
</dbReference>
<dbReference type="Pfam" id="PF02770">
    <property type="entry name" value="Acyl-CoA_dh_M"/>
    <property type="match status" value="1"/>
</dbReference>
<keyword evidence="11" id="KW-1185">Reference proteome</keyword>
<feature type="domain" description="Adaptive response protein AidB N-terminal" evidence="8">
    <location>
        <begin position="2"/>
        <end position="156"/>
    </location>
</feature>
<dbReference type="EMBL" id="JAPWIS010000013">
    <property type="protein sequence ID" value="MCZ4586894.1"/>
    <property type="molecule type" value="Genomic_DNA"/>
</dbReference>
<feature type="domain" description="Acyl-CoA dehydrogenase/oxidase C-terminal" evidence="6">
    <location>
        <begin position="274"/>
        <end position="427"/>
    </location>
</feature>
<dbReference type="Pfam" id="PF00441">
    <property type="entry name" value="Acyl-CoA_dh_1"/>
    <property type="match status" value="1"/>
</dbReference>
<evidence type="ECO:0000256" key="5">
    <source>
        <dbReference type="RuleBase" id="RU362125"/>
    </source>
</evidence>
<evidence type="ECO:0000313" key="12">
    <source>
        <dbReference type="Proteomes" id="UP001231166"/>
    </source>
</evidence>
<dbReference type="InterPro" id="IPR006089">
    <property type="entry name" value="Acyl-CoA_DH_CS"/>
</dbReference>
<keyword evidence="3 5" id="KW-0285">Flavoprotein</keyword>
<proteinExistence type="inferred from homology"/>
<dbReference type="Proteomes" id="UP001231166">
    <property type="component" value="Chromosome"/>
</dbReference>
<dbReference type="Gene3D" id="2.40.110.20">
    <property type="match status" value="1"/>
</dbReference>
<keyword evidence="5" id="KW-0560">Oxidoreductase</keyword>
<evidence type="ECO:0000256" key="3">
    <source>
        <dbReference type="ARBA" id="ARBA00022630"/>
    </source>
</evidence>
<organism evidence="10 12">
    <name type="scientific">Rhodococcus opacus</name>
    <name type="common">Nocardia opaca</name>
    <dbReference type="NCBI Taxonomy" id="37919"/>
    <lineage>
        <taxon>Bacteria</taxon>
        <taxon>Bacillati</taxon>
        <taxon>Actinomycetota</taxon>
        <taxon>Actinomycetes</taxon>
        <taxon>Mycobacteriales</taxon>
        <taxon>Nocardiaceae</taxon>
        <taxon>Rhodococcus</taxon>
    </lineage>
</organism>
<keyword evidence="4 5" id="KW-0274">FAD</keyword>
<dbReference type="InterPro" id="IPR041504">
    <property type="entry name" value="AidB_N"/>
</dbReference>
<reference evidence="10" key="2">
    <citation type="submission" date="2023-07" db="EMBL/GenBank/DDBJ databases">
        <title>Genomic analysis of Rhodococcus opacus VOC-14 with glycol ethers degradation activity.</title>
        <authorList>
            <person name="Narkevich D.A."/>
            <person name="Hlushen A.M."/>
            <person name="Akhremchuk A.E."/>
            <person name="Sikolenko M.A."/>
            <person name="Valentovich L.N."/>
        </authorList>
    </citation>
    <scope>NUCLEOTIDE SEQUENCE</scope>
    <source>
        <strain evidence="10">VOC-14</strain>
    </source>
</reference>
<dbReference type="PANTHER" id="PTHR42707:SF2">
    <property type="entry name" value="ACD11 DEHYDROGENASE"/>
    <property type="match status" value="1"/>
</dbReference>
<dbReference type="RefSeq" id="WP_133985368.1">
    <property type="nucleotide sequence ID" value="NZ_CP130953.1"/>
</dbReference>
<dbReference type="Proteomes" id="UP001066327">
    <property type="component" value="Unassembled WGS sequence"/>
</dbReference>
<dbReference type="InterPro" id="IPR052904">
    <property type="entry name" value="Acyl-CoA_dehydrogenase-like"/>
</dbReference>
<dbReference type="SUPFAM" id="SSF56645">
    <property type="entry name" value="Acyl-CoA dehydrogenase NM domain-like"/>
    <property type="match status" value="1"/>
</dbReference>
<dbReference type="PROSITE" id="PS00073">
    <property type="entry name" value="ACYL_COA_DH_2"/>
    <property type="match status" value="1"/>
</dbReference>
<dbReference type="Pfam" id="PF18158">
    <property type="entry name" value="AidB_N"/>
    <property type="match status" value="1"/>
</dbReference>
<sequence>MNFAHTDPALRAVVARWAAPSDRDKLNTLLDRLGADADGRLDALAATADKNPPVLQQFDRDGERIDRIAYHPSYKELCRAAYSEYGLSALSHRGGLHGWDDVPPHLVKYLASYVFVQAEFGLACPVSMTDAAARTLRMFGDPDVFGPWIDALTSTDPDGAMTGAMFMTEPQAGTDIARTETRAERDGDAWRLTGKKWFASNPDADVIVTLARFPGGDDQSTRGVGMFMVPKALANGERNSYTIDRLKDKLGTRSMPSGEVSLTGAYALQVGELDRGFRQMAEMVNTSRLSNAMRSSALMRRAVRDAVDHTRERVVFGKALFDQPLMRATLLPLALDAEAALALVAYSAQCLQAADAGDDSAGALIRVLTPLAKHYICKRARVVTGEAMEVRGGNGYIEEWAHARLVRDAHLGSIWEGSSNVIALDVLRCMRKLGAHHRLADTMRGILAGLGPDCGPGADVLHRRWNDLVAEGDLLVAGDDDTAQAGCARYANELARAAMATLLYDLADFAITSGSGYRSLLVANAYLSGDTGHLPGAALDHLAAVVDGTDVVAEAAEAAQAAAPRSDSATGVLL</sequence>
<protein>
    <submittedName>
        <fullName evidence="10">Acyl-CoA dehydrogenase family protein</fullName>
    </submittedName>
</protein>
<evidence type="ECO:0000256" key="4">
    <source>
        <dbReference type="ARBA" id="ARBA00022827"/>
    </source>
</evidence>
<reference evidence="9" key="1">
    <citation type="submission" date="2022-12" db="EMBL/GenBank/DDBJ databases">
        <authorList>
            <person name="Krivoruchko A.V."/>
            <person name="Elkin A."/>
        </authorList>
    </citation>
    <scope>NUCLEOTIDE SEQUENCE</scope>
    <source>
        <strain evidence="9">IEGM 249</strain>
    </source>
</reference>
<dbReference type="EMBL" id="CP130953">
    <property type="protein sequence ID" value="WLF46755.1"/>
    <property type="molecule type" value="Genomic_DNA"/>
</dbReference>
<dbReference type="GO" id="GO:0003995">
    <property type="term" value="F:acyl-CoA dehydrogenase activity"/>
    <property type="evidence" value="ECO:0007669"/>
    <property type="project" value="InterPro"/>
</dbReference>
<dbReference type="SUPFAM" id="SSF47203">
    <property type="entry name" value="Acyl-CoA dehydrogenase C-terminal domain-like"/>
    <property type="match status" value="1"/>
</dbReference>
<dbReference type="AlphaFoldDB" id="A0AAX3YEQ4"/>
<dbReference type="InterPro" id="IPR036250">
    <property type="entry name" value="AcylCo_DH-like_C"/>
</dbReference>
<accession>A0AAX3YEQ4</accession>
<evidence type="ECO:0000313" key="10">
    <source>
        <dbReference type="EMBL" id="WLF46755.1"/>
    </source>
</evidence>
<dbReference type="Gene3D" id="1.20.140.10">
    <property type="entry name" value="Butyryl-CoA Dehydrogenase, subunit A, domain 3"/>
    <property type="match status" value="1"/>
</dbReference>
<name>A0AAX3YEQ4_RHOOP</name>
<evidence type="ECO:0000259" key="6">
    <source>
        <dbReference type="Pfam" id="PF00441"/>
    </source>
</evidence>
<comment type="similarity">
    <text evidence="2 5">Belongs to the acyl-CoA dehydrogenase family.</text>
</comment>
<evidence type="ECO:0000259" key="8">
    <source>
        <dbReference type="Pfam" id="PF18158"/>
    </source>
</evidence>
<feature type="domain" description="Acyl-CoA oxidase/dehydrogenase middle" evidence="7">
    <location>
        <begin position="164"/>
        <end position="263"/>
    </location>
</feature>
<dbReference type="InterPro" id="IPR006091">
    <property type="entry name" value="Acyl-CoA_Oxase/DH_mid-dom"/>
</dbReference>
<dbReference type="InterPro" id="IPR009075">
    <property type="entry name" value="AcylCo_DH/oxidase_C"/>
</dbReference>
<evidence type="ECO:0000259" key="7">
    <source>
        <dbReference type="Pfam" id="PF02770"/>
    </source>
</evidence>
<evidence type="ECO:0000256" key="2">
    <source>
        <dbReference type="ARBA" id="ARBA00009347"/>
    </source>
</evidence>
<evidence type="ECO:0000313" key="11">
    <source>
        <dbReference type="Proteomes" id="UP001066327"/>
    </source>
</evidence>
<comment type="cofactor">
    <cofactor evidence="1 5">
        <name>FAD</name>
        <dbReference type="ChEBI" id="CHEBI:57692"/>
    </cofactor>
</comment>